<keyword evidence="7" id="KW-1185">Reference proteome</keyword>
<dbReference type="PANTHER" id="PTHR31544">
    <property type="entry name" value="AIG2-LIKE PROTEIN D"/>
    <property type="match status" value="1"/>
</dbReference>
<accession>A0AAE0NDE8</accession>
<protein>
    <recommendedName>
        <fullName evidence="3">Putative gamma-glutamylcyclotransferase</fullName>
    </recommendedName>
</protein>
<reference evidence="6" key="2">
    <citation type="submission" date="2023-06" db="EMBL/GenBank/DDBJ databases">
        <authorList>
            <consortium name="Lawrence Berkeley National Laboratory"/>
            <person name="Haridas S."/>
            <person name="Hensen N."/>
            <person name="Bonometti L."/>
            <person name="Westerberg I."/>
            <person name="Brannstrom I.O."/>
            <person name="Guillou S."/>
            <person name="Cros-Aarteil S."/>
            <person name="Calhoun S."/>
            <person name="Kuo A."/>
            <person name="Mondo S."/>
            <person name="Pangilinan J."/>
            <person name="Riley R."/>
            <person name="Labutti K."/>
            <person name="Andreopoulos B."/>
            <person name="Lipzen A."/>
            <person name="Chen C."/>
            <person name="Yanf M."/>
            <person name="Daum C."/>
            <person name="Ng V."/>
            <person name="Clum A."/>
            <person name="Steindorff A."/>
            <person name="Ohm R."/>
            <person name="Martin F."/>
            <person name="Silar P."/>
            <person name="Natvig D."/>
            <person name="Lalanne C."/>
            <person name="Gautier V."/>
            <person name="Ament-Velasquez S.L."/>
            <person name="Kruys A."/>
            <person name="Hutchinson M.I."/>
            <person name="Powell A.J."/>
            <person name="Barry K."/>
            <person name="Miller A.N."/>
            <person name="Grigoriev I.V."/>
            <person name="Debuchy R."/>
            <person name="Gladieux P."/>
            <person name="Thoren M.H."/>
            <person name="Johannesson H."/>
        </authorList>
    </citation>
    <scope>NUCLEOTIDE SEQUENCE</scope>
    <source>
        <strain evidence="6">CBS 958.72</strain>
    </source>
</reference>
<feature type="region of interest" description="Disordered" evidence="4">
    <location>
        <begin position="1"/>
        <end position="26"/>
    </location>
</feature>
<dbReference type="AlphaFoldDB" id="A0AAE0NDE8"/>
<feature type="domain" description="Gamma-glutamylcyclotransferase AIG2-like" evidence="5">
    <location>
        <begin position="211"/>
        <end position="309"/>
    </location>
</feature>
<organism evidence="6 7">
    <name type="scientific">Lasiosphaeria ovina</name>
    <dbReference type="NCBI Taxonomy" id="92902"/>
    <lineage>
        <taxon>Eukaryota</taxon>
        <taxon>Fungi</taxon>
        <taxon>Dikarya</taxon>
        <taxon>Ascomycota</taxon>
        <taxon>Pezizomycotina</taxon>
        <taxon>Sordariomycetes</taxon>
        <taxon>Sordariomycetidae</taxon>
        <taxon>Sordariales</taxon>
        <taxon>Lasiosphaeriaceae</taxon>
        <taxon>Lasiosphaeria</taxon>
    </lineage>
</organism>
<reference evidence="6" key="1">
    <citation type="journal article" date="2023" name="Mol. Phylogenet. Evol.">
        <title>Genome-scale phylogeny and comparative genomics of the fungal order Sordariales.</title>
        <authorList>
            <person name="Hensen N."/>
            <person name="Bonometti L."/>
            <person name="Westerberg I."/>
            <person name="Brannstrom I.O."/>
            <person name="Guillou S."/>
            <person name="Cros-Aarteil S."/>
            <person name="Calhoun S."/>
            <person name="Haridas S."/>
            <person name="Kuo A."/>
            <person name="Mondo S."/>
            <person name="Pangilinan J."/>
            <person name="Riley R."/>
            <person name="LaButti K."/>
            <person name="Andreopoulos B."/>
            <person name="Lipzen A."/>
            <person name="Chen C."/>
            <person name="Yan M."/>
            <person name="Daum C."/>
            <person name="Ng V."/>
            <person name="Clum A."/>
            <person name="Steindorff A."/>
            <person name="Ohm R.A."/>
            <person name="Martin F."/>
            <person name="Silar P."/>
            <person name="Natvig D.O."/>
            <person name="Lalanne C."/>
            <person name="Gautier V."/>
            <person name="Ament-Velasquez S.L."/>
            <person name="Kruys A."/>
            <person name="Hutchinson M.I."/>
            <person name="Powell A.J."/>
            <person name="Barry K."/>
            <person name="Miller A.N."/>
            <person name="Grigoriev I.V."/>
            <person name="Debuchy R."/>
            <person name="Gladieux P."/>
            <person name="Hiltunen Thoren M."/>
            <person name="Johannesson H."/>
        </authorList>
    </citation>
    <scope>NUCLEOTIDE SEQUENCE</scope>
    <source>
        <strain evidence="6">CBS 958.72</strain>
    </source>
</reference>
<dbReference type="InterPro" id="IPR009288">
    <property type="entry name" value="AIG2-like_dom"/>
</dbReference>
<comment type="caution">
    <text evidence="6">The sequence shown here is derived from an EMBL/GenBank/DDBJ whole genome shotgun (WGS) entry which is preliminary data.</text>
</comment>
<evidence type="ECO:0000256" key="3">
    <source>
        <dbReference type="ARBA" id="ARBA00030602"/>
    </source>
</evidence>
<evidence type="ECO:0000256" key="1">
    <source>
        <dbReference type="ARBA" id="ARBA00008861"/>
    </source>
</evidence>
<dbReference type="GO" id="GO:0016740">
    <property type="term" value="F:transferase activity"/>
    <property type="evidence" value="ECO:0007669"/>
    <property type="project" value="UniProtKB-KW"/>
</dbReference>
<proteinExistence type="inferred from homology"/>
<name>A0AAE0NDE8_9PEZI</name>
<dbReference type="CDD" id="cd06661">
    <property type="entry name" value="GGCT_like"/>
    <property type="match status" value="1"/>
</dbReference>
<evidence type="ECO:0000259" key="5">
    <source>
        <dbReference type="Pfam" id="PF06094"/>
    </source>
</evidence>
<evidence type="ECO:0000313" key="6">
    <source>
        <dbReference type="EMBL" id="KAK3378674.1"/>
    </source>
</evidence>
<evidence type="ECO:0000256" key="2">
    <source>
        <dbReference type="ARBA" id="ARBA00022679"/>
    </source>
</evidence>
<evidence type="ECO:0000313" key="7">
    <source>
        <dbReference type="Proteomes" id="UP001287356"/>
    </source>
</evidence>
<dbReference type="InterPro" id="IPR045038">
    <property type="entry name" value="AIG2-like"/>
</dbReference>
<dbReference type="Proteomes" id="UP001287356">
    <property type="component" value="Unassembled WGS sequence"/>
</dbReference>
<sequence length="324" mass="35486">MDAWDELESMAQAASSQPRPEDEPDRDTVMRWQALFGYTYAVAAKEIKDKRRDLGRPILSEASWQTVAANKTAAGFNKEAYEHACWLAKQHTYLLELEGALSSPESLQAALRREMTPTALAGSDDSGAPAAFCKVSAAERDRLLLALSSAGSTFQPTFICSAVADKALAACSAHPTLGLGDDYDATLPHRRAASATDPALRPSQDEYPVWYFFYGTLADDAVLRRLLDLDLGCGPEYRPARVRGGVLRVWGGRYKALVDAPPPAEESVVEGSAFLVCDRAQEEALCWYETDEYEVVRCAIEMVGGDGERETVRGLTFRFVGEVD</sequence>
<keyword evidence="2" id="KW-0808">Transferase</keyword>
<comment type="similarity">
    <text evidence="1">Belongs to the gamma-glutamylcyclotransferase family.</text>
</comment>
<evidence type="ECO:0000256" key="4">
    <source>
        <dbReference type="SAM" id="MobiDB-lite"/>
    </source>
</evidence>
<dbReference type="InterPro" id="IPR036568">
    <property type="entry name" value="GGCT-like_sf"/>
</dbReference>
<gene>
    <name evidence="6" type="ORF">B0T24DRAFT_589303</name>
</gene>
<dbReference type="InterPro" id="IPR013024">
    <property type="entry name" value="GGCT-like"/>
</dbReference>
<dbReference type="PANTHER" id="PTHR31544:SF4">
    <property type="entry name" value="GAMMA-GLUTAMYLCYCLOTRANSFERASE-RELATED"/>
    <property type="match status" value="1"/>
</dbReference>
<dbReference type="Pfam" id="PF06094">
    <property type="entry name" value="GGACT"/>
    <property type="match status" value="1"/>
</dbReference>
<dbReference type="SUPFAM" id="SSF110857">
    <property type="entry name" value="Gamma-glutamyl cyclotransferase-like"/>
    <property type="match status" value="1"/>
</dbReference>
<dbReference type="EMBL" id="JAULSN010000002">
    <property type="protein sequence ID" value="KAK3378674.1"/>
    <property type="molecule type" value="Genomic_DNA"/>
</dbReference>
<dbReference type="Gene3D" id="3.10.490.10">
    <property type="entry name" value="Gamma-glutamyl cyclotransferase-like"/>
    <property type="match status" value="1"/>
</dbReference>